<organism evidence="1">
    <name type="scientific">bioreactor metagenome</name>
    <dbReference type="NCBI Taxonomy" id="1076179"/>
    <lineage>
        <taxon>unclassified sequences</taxon>
        <taxon>metagenomes</taxon>
        <taxon>ecological metagenomes</taxon>
    </lineage>
</organism>
<protein>
    <submittedName>
        <fullName evidence="1">Uncharacterized protein</fullName>
    </submittedName>
</protein>
<sequence length="180" mass="20519">MDHRHRTGELGQEERLFHGRIAATGDHDIQIAVKSAVAGGAGRDSVIFQTVFRLQPQPARRGSGGDDQRPAFDDFAAIERQLLDAAVAQLHLSHGFHFNARPEPLRLRLHGEHQIEPVYAFGKTGKILNFTGLGQQATRQHSRQKQRFQIRPRTINRRRQSSRTAADNHHIFHRFISFRL</sequence>
<dbReference type="AlphaFoldDB" id="A0A645CN30"/>
<comment type="caution">
    <text evidence="1">The sequence shown here is derived from an EMBL/GenBank/DDBJ whole genome shotgun (WGS) entry which is preliminary data.</text>
</comment>
<dbReference type="EMBL" id="VSSQ01028639">
    <property type="protein sequence ID" value="MPM78436.1"/>
    <property type="molecule type" value="Genomic_DNA"/>
</dbReference>
<accession>A0A645CN30</accession>
<dbReference type="AntiFam" id="ANF00233">
    <property type="entry name" value="Shadow ORF (opposite trxB)"/>
</dbReference>
<reference evidence="1" key="1">
    <citation type="submission" date="2019-08" db="EMBL/GenBank/DDBJ databases">
        <authorList>
            <person name="Kucharzyk K."/>
            <person name="Murdoch R.W."/>
            <person name="Higgins S."/>
            <person name="Loffler F."/>
        </authorList>
    </citation>
    <scope>NUCLEOTIDE SEQUENCE</scope>
</reference>
<name>A0A645CN30_9ZZZZ</name>
<evidence type="ECO:0000313" key="1">
    <source>
        <dbReference type="EMBL" id="MPM78436.1"/>
    </source>
</evidence>
<gene>
    <name evidence="1" type="ORF">SDC9_125447</name>
</gene>
<proteinExistence type="predicted"/>